<accession>A0ACA9KSE8</accession>
<evidence type="ECO:0000313" key="2">
    <source>
        <dbReference type="Proteomes" id="UP000789525"/>
    </source>
</evidence>
<reference evidence="1" key="1">
    <citation type="submission" date="2021-06" db="EMBL/GenBank/DDBJ databases">
        <authorList>
            <person name="Kallberg Y."/>
            <person name="Tangrot J."/>
            <person name="Rosling A."/>
        </authorList>
    </citation>
    <scope>NUCLEOTIDE SEQUENCE</scope>
    <source>
        <strain evidence="1">CL356</strain>
    </source>
</reference>
<comment type="caution">
    <text evidence="1">The sequence shown here is derived from an EMBL/GenBank/DDBJ whole genome shotgun (WGS) entry which is preliminary data.</text>
</comment>
<protein>
    <submittedName>
        <fullName evidence="1">5789_t:CDS:1</fullName>
    </submittedName>
</protein>
<organism evidence="1 2">
    <name type="scientific">Acaulospora colombiana</name>
    <dbReference type="NCBI Taxonomy" id="27376"/>
    <lineage>
        <taxon>Eukaryota</taxon>
        <taxon>Fungi</taxon>
        <taxon>Fungi incertae sedis</taxon>
        <taxon>Mucoromycota</taxon>
        <taxon>Glomeromycotina</taxon>
        <taxon>Glomeromycetes</taxon>
        <taxon>Diversisporales</taxon>
        <taxon>Acaulosporaceae</taxon>
        <taxon>Acaulospora</taxon>
    </lineage>
</organism>
<gene>
    <name evidence="1" type="ORF">ACOLOM_LOCUS2365</name>
</gene>
<dbReference type="Proteomes" id="UP000789525">
    <property type="component" value="Unassembled WGS sequence"/>
</dbReference>
<sequence length="185" mass="20733">MHHMDNATTSTSSTPHFSDTAVSESSYFSSITNESLTQHSRLFGESSYLSSNDESNGAGDTLDNEATDSSGFRSSLEDSAYWLPGIRGIDQNRNQTNGLGETRNMRNERNDELNEAHNESFVASVARRLRDFIISLGERTIGNLRPYSQLYSDAFYYLIQSFIAFPVRVVGFIRGLYTGEINQPF</sequence>
<keyword evidence="2" id="KW-1185">Reference proteome</keyword>
<dbReference type="EMBL" id="CAJVPT010003021">
    <property type="protein sequence ID" value="CAG8490624.1"/>
    <property type="molecule type" value="Genomic_DNA"/>
</dbReference>
<proteinExistence type="predicted"/>
<evidence type="ECO:0000313" key="1">
    <source>
        <dbReference type="EMBL" id="CAG8490624.1"/>
    </source>
</evidence>
<name>A0ACA9KSE8_9GLOM</name>